<dbReference type="AlphaFoldDB" id="A0A7C4AT30"/>
<keyword evidence="3" id="KW-1003">Cell membrane</keyword>
<organism evidence="9">
    <name type="scientific">Desulfomonile tiedjei</name>
    <dbReference type="NCBI Taxonomy" id="2358"/>
    <lineage>
        <taxon>Bacteria</taxon>
        <taxon>Pseudomonadati</taxon>
        <taxon>Thermodesulfobacteriota</taxon>
        <taxon>Desulfomonilia</taxon>
        <taxon>Desulfomonilales</taxon>
        <taxon>Desulfomonilaceae</taxon>
        <taxon>Desulfomonile</taxon>
    </lineage>
</organism>
<keyword evidence="2 7" id="KW-0813">Transport</keyword>
<gene>
    <name evidence="9" type="ORF">ENV54_11760</name>
</gene>
<dbReference type="EMBL" id="DTGT01000384">
    <property type="protein sequence ID" value="HGH61958.1"/>
    <property type="molecule type" value="Genomic_DNA"/>
</dbReference>
<feature type="transmembrane region" description="Helical" evidence="7">
    <location>
        <begin position="159"/>
        <end position="190"/>
    </location>
</feature>
<feature type="transmembrane region" description="Helical" evidence="7">
    <location>
        <begin position="119"/>
        <end position="138"/>
    </location>
</feature>
<feature type="transmembrane region" description="Helical" evidence="7">
    <location>
        <begin position="91"/>
        <end position="113"/>
    </location>
</feature>
<comment type="caution">
    <text evidence="9">The sequence shown here is derived from an EMBL/GenBank/DDBJ whole genome shotgun (WGS) entry which is preliminary data.</text>
</comment>
<dbReference type="Gene3D" id="1.10.3720.10">
    <property type="entry name" value="MetI-like"/>
    <property type="match status" value="1"/>
</dbReference>
<evidence type="ECO:0000256" key="7">
    <source>
        <dbReference type="RuleBase" id="RU363032"/>
    </source>
</evidence>
<dbReference type="PANTHER" id="PTHR30151">
    <property type="entry name" value="ALKANE SULFONATE ABC TRANSPORTER-RELATED, MEMBRANE SUBUNIT"/>
    <property type="match status" value="1"/>
</dbReference>
<dbReference type="GO" id="GO:0055085">
    <property type="term" value="P:transmembrane transport"/>
    <property type="evidence" value="ECO:0007669"/>
    <property type="project" value="InterPro"/>
</dbReference>
<proteinExistence type="inferred from homology"/>
<dbReference type="InterPro" id="IPR000515">
    <property type="entry name" value="MetI-like"/>
</dbReference>
<evidence type="ECO:0000256" key="6">
    <source>
        <dbReference type="ARBA" id="ARBA00023136"/>
    </source>
</evidence>
<evidence type="ECO:0000256" key="2">
    <source>
        <dbReference type="ARBA" id="ARBA00022448"/>
    </source>
</evidence>
<accession>A0A7C4AT30</accession>
<evidence type="ECO:0000256" key="4">
    <source>
        <dbReference type="ARBA" id="ARBA00022692"/>
    </source>
</evidence>
<comment type="subcellular location">
    <subcellularLocation>
        <location evidence="1 7">Cell membrane</location>
        <topology evidence="1 7">Multi-pass membrane protein</topology>
    </subcellularLocation>
</comment>
<feature type="transmembrane region" description="Helical" evidence="7">
    <location>
        <begin position="210"/>
        <end position="230"/>
    </location>
</feature>
<evidence type="ECO:0000256" key="3">
    <source>
        <dbReference type="ARBA" id="ARBA00022475"/>
    </source>
</evidence>
<keyword evidence="6 7" id="KW-0472">Membrane</keyword>
<dbReference type="PROSITE" id="PS50928">
    <property type="entry name" value="ABC_TM1"/>
    <property type="match status" value="1"/>
</dbReference>
<evidence type="ECO:0000256" key="1">
    <source>
        <dbReference type="ARBA" id="ARBA00004651"/>
    </source>
</evidence>
<feature type="transmembrane region" description="Helical" evidence="7">
    <location>
        <begin position="57"/>
        <end position="79"/>
    </location>
</feature>
<evidence type="ECO:0000313" key="9">
    <source>
        <dbReference type="EMBL" id="HGH61958.1"/>
    </source>
</evidence>
<feature type="domain" description="ABC transmembrane type-1" evidence="8">
    <location>
        <begin position="53"/>
        <end position="233"/>
    </location>
</feature>
<sequence>MTSRWGYVWGTLVLALLWQVASWRLGELVLAGPTAVLLRLYAEAHHAKFWMHVGSSWFRIAVALAISFVAAVPAGLLLGSSRRLDRVARPIIHLTYPVPKIVFLPIVFIIFGLGDAGKIAMLSIILFFQLLITTRDAARSVTRSARYSLYSLGGSRFDLFRHVIWPSCLPAVFTALRIATGTVVAVLFFVESVGTRYGMGFYILDAWGRADIQGICVGMVVMALMGVVLYETFDVLEKTFCRWSQL</sequence>
<comment type="similarity">
    <text evidence="7">Belongs to the binding-protein-dependent transport system permease family.</text>
</comment>
<protein>
    <submittedName>
        <fullName evidence="9">ABC transporter permease</fullName>
    </submittedName>
</protein>
<dbReference type="Pfam" id="PF00528">
    <property type="entry name" value="BPD_transp_1"/>
    <property type="match status" value="1"/>
</dbReference>
<dbReference type="PANTHER" id="PTHR30151:SF0">
    <property type="entry name" value="ABC TRANSPORTER PERMEASE PROTEIN MJ0413-RELATED"/>
    <property type="match status" value="1"/>
</dbReference>
<reference evidence="9" key="1">
    <citation type="journal article" date="2020" name="mSystems">
        <title>Genome- and Community-Level Interaction Insights into Carbon Utilization and Element Cycling Functions of Hydrothermarchaeota in Hydrothermal Sediment.</title>
        <authorList>
            <person name="Zhou Z."/>
            <person name="Liu Y."/>
            <person name="Xu W."/>
            <person name="Pan J."/>
            <person name="Luo Z.H."/>
            <person name="Li M."/>
        </authorList>
    </citation>
    <scope>NUCLEOTIDE SEQUENCE [LARGE SCALE GENOMIC DNA]</scope>
    <source>
        <strain evidence="9">SpSt-769</strain>
    </source>
</reference>
<evidence type="ECO:0000259" key="8">
    <source>
        <dbReference type="PROSITE" id="PS50928"/>
    </source>
</evidence>
<name>A0A7C4AT30_9BACT</name>
<keyword evidence="5 7" id="KW-1133">Transmembrane helix</keyword>
<keyword evidence="4 7" id="KW-0812">Transmembrane</keyword>
<evidence type="ECO:0000256" key="5">
    <source>
        <dbReference type="ARBA" id="ARBA00022989"/>
    </source>
</evidence>
<dbReference type="GO" id="GO:0005886">
    <property type="term" value="C:plasma membrane"/>
    <property type="evidence" value="ECO:0007669"/>
    <property type="project" value="UniProtKB-SubCell"/>
</dbReference>
<dbReference type="InterPro" id="IPR035906">
    <property type="entry name" value="MetI-like_sf"/>
</dbReference>
<dbReference type="CDD" id="cd06261">
    <property type="entry name" value="TM_PBP2"/>
    <property type="match status" value="1"/>
</dbReference>
<dbReference type="SUPFAM" id="SSF161098">
    <property type="entry name" value="MetI-like"/>
    <property type="match status" value="1"/>
</dbReference>